<dbReference type="InterPro" id="IPR052896">
    <property type="entry name" value="GGT-like_enzyme"/>
</dbReference>
<evidence type="ECO:0000313" key="2">
    <source>
        <dbReference type="Proteomes" id="UP001193081"/>
    </source>
</evidence>
<organism evidence="1 2">
    <name type="scientific">Candidatus Chloroploca mongolica</name>
    <dbReference type="NCBI Taxonomy" id="2528176"/>
    <lineage>
        <taxon>Bacteria</taxon>
        <taxon>Bacillati</taxon>
        <taxon>Chloroflexota</taxon>
        <taxon>Chloroflexia</taxon>
        <taxon>Chloroflexales</taxon>
        <taxon>Chloroflexineae</taxon>
        <taxon>Oscillochloridaceae</taxon>
        <taxon>Candidatus Chloroploca</taxon>
    </lineage>
</organism>
<comment type="caution">
    <text evidence="1">The sequence shown here is derived from an EMBL/GenBank/DDBJ whole genome shotgun (WGS) entry which is preliminary data.</text>
</comment>
<dbReference type="Proteomes" id="UP001193081">
    <property type="component" value="Unassembled WGS sequence"/>
</dbReference>
<dbReference type="PANTHER" id="PTHR43881:SF1">
    <property type="entry name" value="GAMMA-GLUTAMYLTRANSPEPTIDASE (AFU_ORTHOLOGUE AFUA_4G13580)"/>
    <property type="match status" value="1"/>
</dbReference>
<dbReference type="PANTHER" id="PTHR43881">
    <property type="entry name" value="GAMMA-GLUTAMYLTRANSPEPTIDASE (AFU_ORTHOLOGUE AFUA_4G13580)"/>
    <property type="match status" value="1"/>
</dbReference>
<dbReference type="Gene3D" id="1.10.246.130">
    <property type="match status" value="1"/>
</dbReference>
<dbReference type="PRINTS" id="PR01210">
    <property type="entry name" value="GGTRANSPTASE"/>
</dbReference>
<evidence type="ECO:0000313" key="1">
    <source>
        <dbReference type="EMBL" id="MBP1468542.1"/>
    </source>
</evidence>
<dbReference type="InterPro" id="IPR043137">
    <property type="entry name" value="GGT_ssub_C"/>
</dbReference>
<keyword evidence="2" id="KW-1185">Reference proteome</keyword>
<dbReference type="SUPFAM" id="SSF56235">
    <property type="entry name" value="N-terminal nucleophile aminohydrolases (Ntn hydrolases)"/>
    <property type="match status" value="1"/>
</dbReference>
<accession>A0ABS4DGI3</accession>
<gene>
    <name evidence="1" type="ORF">EYB53_022710</name>
</gene>
<dbReference type="Pfam" id="PF01019">
    <property type="entry name" value="G_glu_transpept"/>
    <property type="match status" value="1"/>
</dbReference>
<protein>
    <submittedName>
        <fullName evidence="1">Gamma-glutamyltransferase family protein</fullName>
    </submittedName>
</protein>
<sequence>MECRVNNDLLHVPYASRRVPLLAGNGVVATSHPLASQAGLAMLQAGGTAVDAALAAAACLTVLEPTSNGLGGDGFALIWDGAKLHGINGSGRAPAALSVEALGRAGQGTMPTFGWLPVTVPGVVQLWGDMHRRFGALPLAQVLGPAIAYAEQGAPVAAMVSHFWAKGVAAAHDRVSPEFAGFLQTFALEGRAPRAGERFRSPGHARTLRMLAEVGPRAFYEGEIAEAIARFSQATGGLLTADDLAAHRSEWVEPITMEYGGYTVAEIPPNGQGIAALLALGILDGVDLASHPRDSAASFHLQIEAMKLAFADIFAYVGDPAMAEVPVSAMLDRERLAARRSLIGDQAQDFGPGELPQGGTVYFCAADREGRMVSMIQSTYMGFGSGVVVPDWGIALHNRGCGFVTTPGHPNMLVPGKRPFHTIIPGFLLKDGQGIGPFGVMGAHMQPQGHAQVIVNSLTYGMHPQAALDAPRWRWERDGSVRVELETPRHVIEGLMARGHQVMAEAEVGGFGRGQIIWRRDSGEYVAGTEARCDGVAVGW</sequence>
<dbReference type="InterPro" id="IPR029055">
    <property type="entry name" value="Ntn_hydrolases_N"/>
</dbReference>
<dbReference type="InterPro" id="IPR043138">
    <property type="entry name" value="GGT_lsub"/>
</dbReference>
<proteinExistence type="predicted"/>
<dbReference type="Gene3D" id="3.60.20.40">
    <property type="match status" value="1"/>
</dbReference>
<dbReference type="EMBL" id="SIJK02000074">
    <property type="protein sequence ID" value="MBP1468542.1"/>
    <property type="molecule type" value="Genomic_DNA"/>
</dbReference>
<reference evidence="1 2" key="1">
    <citation type="submission" date="2021-03" db="EMBL/GenBank/DDBJ databases">
        <authorList>
            <person name="Grouzdev D.S."/>
        </authorList>
    </citation>
    <scope>NUCLEOTIDE SEQUENCE [LARGE SCALE GENOMIC DNA]</scope>
    <source>
        <strain evidence="1 2">M50-1</strain>
    </source>
</reference>
<name>A0ABS4DGI3_9CHLR</name>